<dbReference type="RefSeq" id="WP_281386324.1">
    <property type="nucleotide sequence ID" value="NZ_JACHMM010000001.1"/>
</dbReference>
<protein>
    <submittedName>
        <fullName evidence="1">Uncharacterized protein</fullName>
    </submittedName>
</protein>
<reference evidence="1 2" key="1">
    <citation type="submission" date="2020-08" db="EMBL/GenBank/DDBJ databases">
        <title>Sequencing the genomes of 1000 actinobacteria strains.</title>
        <authorList>
            <person name="Klenk H.-P."/>
        </authorList>
    </citation>
    <scope>NUCLEOTIDE SEQUENCE [LARGE SCALE GENOMIC DNA]</scope>
    <source>
        <strain evidence="1 2">DSM 102122</strain>
    </source>
</reference>
<name>A0A7W9LMM7_9ACTN</name>
<sequence length="44" mass="4763">MTENATEHQPQTLVDALIDAVAAMGGVELELPARTEPQRPVSFE</sequence>
<evidence type="ECO:0000313" key="2">
    <source>
        <dbReference type="Proteomes" id="UP000542813"/>
    </source>
</evidence>
<gene>
    <name evidence="1" type="ORF">HD601_003842</name>
</gene>
<dbReference type="AlphaFoldDB" id="A0A7W9LMM7"/>
<proteinExistence type="predicted"/>
<dbReference type="EMBL" id="JACHMM010000001">
    <property type="protein sequence ID" value="MBB5789267.1"/>
    <property type="molecule type" value="Genomic_DNA"/>
</dbReference>
<keyword evidence="2" id="KW-1185">Reference proteome</keyword>
<comment type="caution">
    <text evidence="1">The sequence shown here is derived from an EMBL/GenBank/DDBJ whole genome shotgun (WGS) entry which is preliminary data.</text>
</comment>
<accession>A0A7W9LMM7</accession>
<evidence type="ECO:0000313" key="1">
    <source>
        <dbReference type="EMBL" id="MBB5789267.1"/>
    </source>
</evidence>
<dbReference type="Proteomes" id="UP000542813">
    <property type="component" value="Unassembled WGS sequence"/>
</dbReference>
<organism evidence="1 2">
    <name type="scientific">Jiangella mangrovi</name>
    <dbReference type="NCBI Taxonomy" id="1524084"/>
    <lineage>
        <taxon>Bacteria</taxon>
        <taxon>Bacillati</taxon>
        <taxon>Actinomycetota</taxon>
        <taxon>Actinomycetes</taxon>
        <taxon>Jiangellales</taxon>
        <taxon>Jiangellaceae</taxon>
        <taxon>Jiangella</taxon>
    </lineage>
</organism>